<feature type="transmembrane region" description="Helical" evidence="1">
    <location>
        <begin position="119"/>
        <end position="138"/>
    </location>
</feature>
<gene>
    <name evidence="2" type="ORF">BECKLPF1236A_GA0070988_102642</name>
    <name evidence="3" type="ORF">BECKLPF1236C_GA0070990_102582</name>
</gene>
<protein>
    <recommendedName>
        <fullName evidence="4">DUF1640 domain-containing protein</fullName>
    </recommendedName>
</protein>
<dbReference type="EMBL" id="CAADFM010000264">
    <property type="protein sequence ID" value="VFK20523.1"/>
    <property type="molecule type" value="Genomic_DNA"/>
</dbReference>
<keyword evidence="1" id="KW-0472">Membrane</keyword>
<name>A0A450WTX9_9GAMM</name>
<accession>A0A450WTX9</accession>
<dbReference type="AlphaFoldDB" id="A0A450WTX9"/>
<keyword evidence="1" id="KW-1133">Transmembrane helix</keyword>
<evidence type="ECO:0000313" key="2">
    <source>
        <dbReference type="EMBL" id="VFK20523.1"/>
    </source>
</evidence>
<evidence type="ECO:0008006" key="4">
    <source>
        <dbReference type="Google" id="ProtNLM"/>
    </source>
</evidence>
<proteinExistence type="predicted"/>
<sequence length="143" mass="16452">MGTLAFDTLKFSQTLRGVGFDETQADGIPIAFKTAFGEAEFPSTKDIIRLDSKIDRLGTKLESLESKVETGFKQPENGKILLKLWMNEKMESPEFRTIDKIDEFRFRFIERIDSMERRITIKLGIIMVIEVIVVFALVKLPFE</sequence>
<organism evidence="2">
    <name type="scientific">Candidatus Kentrum sp. LPFa</name>
    <dbReference type="NCBI Taxonomy" id="2126335"/>
    <lineage>
        <taxon>Bacteria</taxon>
        <taxon>Pseudomonadati</taxon>
        <taxon>Pseudomonadota</taxon>
        <taxon>Gammaproteobacteria</taxon>
        <taxon>Candidatus Kentrum</taxon>
    </lineage>
</organism>
<keyword evidence="1" id="KW-0812">Transmembrane</keyword>
<evidence type="ECO:0000256" key="1">
    <source>
        <dbReference type="SAM" id="Phobius"/>
    </source>
</evidence>
<evidence type="ECO:0000313" key="3">
    <source>
        <dbReference type="EMBL" id="VFK34308.1"/>
    </source>
</evidence>
<dbReference type="EMBL" id="CAADFP010000258">
    <property type="protein sequence ID" value="VFK34308.1"/>
    <property type="molecule type" value="Genomic_DNA"/>
</dbReference>
<reference evidence="2" key="1">
    <citation type="submission" date="2019-02" db="EMBL/GenBank/DDBJ databases">
        <authorList>
            <person name="Gruber-Vodicka R. H."/>
            <person name="Seah K. B. B."/>
        </authorList>
    </citation>
    <scope>NUCLEOTIDE SEQUENCE</scope>
    <source>
        <strain evidence="2">BECK_S312</strain>
        <strain evidence="3">BECK_S426</strain>
    </source>
</reference>